<dbReference type="EMBL" id="NILF01000033">
    <property type="protein sequence ID" value="TWL39564.1"/>
    <property type="molecule type" value="Genomic_DNA"/>
</dbReference>
<reference evidence="1 2" key="1">
    <citation type="submission" date="2019-06" db="EMBL/GenBank/DDBJ databases">
        <title>Genome sequence analysis of &gt;100 Bacillus licheniformis strains suggests intrinsic resistance to this species.</title>
        <authorList>
            <person name="Wels M."/>
            <person name="Siezen R.J."/>
            <person name="Johansen E."/>
            <person name="Stuer-Lauridsen B."/>
            <person name="Bjerre K."/>
            <person name="Nielsen B.K.K."/>
        </authorList>
    </citation>
    <scope>NUCLEOTIDE SEQUENCE [LARGE SCALE GENOMIC DNA]</scope>
    <source>
        <strain evidence="1 2">BAC-15381</strain>
    </source>
</reference>
<evidence type="ECO:0000313" key="2">
    <source>
        <dbReference type="Proteomes" id="UP000429980"/>
    </source>
</evidence>
<keyword evidence="2" id="KW-1185">Reference proteome</keyword>
<evidence type="ECO:0008006" key="3">
    <source>
        <dbReference type="Google" id="ProtNLM"/>
    </source>
</evidence>
<name>A0ABY3FWZ6_9BACI</name>
<organism evidence="1 2">
    <name type="scientific">Bacillus paralicheniformis</name>
    <dbReference type="NCBI Taxonomy" id="1648923"/>
    <lineage>
        <taxon>Bacteria</taxon>
        <taxon>Bacillati</taxon>
        <taxon>Bacillota</taxon>
        <taxon>Bacilli</taxon>
        <taxon>Bacillales</taxon>
        <taxon>Bacillaceae</taxon>
        <taxon>Bacillus</taxon>
    </lineage>
</organism>
<accession>A0ABY3FWZ6</accession>
<evidence type="ECO:0000313" key="1">
    <source>
        <dbReference type="EMBL" id="TWL39564.1"/>
    </source>
</evidence>
<protein>
    <recommendedName>
        <fullName evidence="3">Protein YjdM N-terminal domain-containing protein</fullName>
    </recommendedName>
</protein>
<comment type="caution">
    <text evidence="1">The sequence shown here is derived from an EMBL/GenBank/DDBJ whole genome shotgun (WGS) entry which is preliminary data.</text>
</comment>
<sequence>MTEDIICPSCGESELEPWHMDIYECPECGVMIPSEVLEGTG</sequence>
<dbReference type="Proteomes" id="UP000429980">
    <property type="component" value="Unassembled WGS sequence"/>
</dbReference>
<proteinExistence type="predicted"/>
<gene>
    <name evidence="1" type="ORF">CHCC15381_4130</name>
</gene>